<proteinExistence type="predicted"/>
<dbReference type="Proteomes" id="UP001293593">
    <property type="component" value="Unassembled WGS sequence"/>
</dbReference>
<name>A0AAE1J6I7_9FABA</name>
<protein>
    <recommendedName>
        <fullName evidence="1">Reverse transcriptase domain-containing protein</fullName>
    </recommendedName>
</protein>
<evidence type="ECO:0000313" key="3">
    <source>
        <dbReference type="Proteomes" id="UP001293593"/>
    </source>
</evidence>
<gene>
    <name evidence="2" type="ORF">QN277_025768</name>
</gene>
<dbReference type="PANTHER" id="PTHR33116">
    <property type="entry name" value="REVERSE TRANSCRIPTASE ZINC-BINDING DOMAIN-CONTAINING PROTEIN-RELATED-RELATED"/>
    <property type="match status" value="1"/>
</dbReference>
<dbReference type="InterPro" id="IPR043502">
    <property type="entry name" value="DNA/RNA_pol_sf"/>
</dbReference>
<dbReference type="SUPFAM" id="SSF56672">
    <property type="entry name" value="DNA/RNA polymerases"/>
    <property type="match status" value="1"/>
</dbReference>
<evidence type="ECO:0000259" key="1">
    <source>
        <dbReference type="PROSITE" id="PS50878"/>
    </source>
</evidence>
<dbReference type="EMBL" id="JAWXYG010000008">
    <property type="protein sequence ID" value="KAK4264615.1"/>
    <property type="molecule type" value="Genomic_DNA"/>
</dbReference>
<feature type="domain" description="Reverse transcriptase" evidence="1">
    <location>
        <begin position="352"/>
        <end position="633"/>
    </location>
</feature>
<dbReference type="InterPro" id="IPR000477">
    <property type="entry name" value="RT_dom"/>
</dbReference>
<comment type="caution">
    <text evidence="2">The sequence shown here is derived from an EMBL/GenBank/DDBJ whole genome shotgun (WGS) entry which is preliminary data.</text>
</comment>
<sequence length="976" mass="111366">MTDPWTVLGDFNDIVSPSERTGGYGYHEARFSEFSDHIQRCHLLDLGAFGPKFTWKGPKLRGGSRLYERLDSVLANEAFLSVFPECSVQVLTRTRFSDHNPICLKCVACSPAPVRDRPFRFEAMWIQHDSYLEFLKNSGVSTGNINHSFDSLQPLLSVWNKEVFGMIEQKKRSILNRLNGIQKASGYPNSEFLCKLELNLQEDLERLLKLEEIKWFQKSRGEWITKGDRNTKYYHLKAKMRNGRNKIVMLKDDLGNWIDDEEDLKALVINHFKSLYCLVTQQYSELTTRACFPTINPLILSNLATVPCDEEIRETLFSMGSYKAPGVDGFPPLFYKSNWSTVGSSLCEFVKKAFRREISLSKANETLISLIPKRDNVQLVSHFRPISLCMVHYKCITNLIAMRLREVMKDLVSPFQSIFIKGRCIQDNIIVGQEILHIMGKNRNKRGLMAIKIDLEKAYDQINWMFLKQVLLEVGLDGSFVEFIIDCVSSVLYNVLWNGAKTGFFCPSRGIRQGDPLSPLLFVLCMDKLSHLICDAVEDGRWKPIQVTNGGPSVSHLMFADDLLLFGIASEAQTLCMMNCIEEFMKASGGKVNVAKSSIFFSPKVPLQMKLRIKSMTHMHISNEIGRYLGFPLTRDRKSKEIFHYVIDRVKSKLSVWKANSLSMAGRITLAQSVLSTIPFYPMLVARLPTSVCLEVEHLQRNFIWGHDGDSRRFHSIGWDQITRPKEYGGLGLRRLCSVNKACNAKLAWKLVSGAKGLWAEILFHRYMVRDGESLLNYRPGDSKLWKFICDHSDLVDQGSKWQVQNGQVANFFHDCWIGNGIRLIDFCLRSLTEEEENTVVADWVVAGVWDIHSLSSIISSAGIRRVVAVLPPRPDAEPDGLVWGASSDGLFSIKSAYFLIEPNLHSLWDKLYKDIWKWGGAERIRVFMWKASLNKLPTNLWRSSWLHSSALCGACNTEIEDILHILRDCGYARMM</sequence>
<dbReference type="SUPFAM" id="SSF56219">
    <property type="entry name" value="DNase I-like"/>
    <property type="match status" value="1"/>
</dbReference>
<evidence type="ECO:0000313" key="2">
    <source>
        <dbReference type="EMBL" id="KAK4264615.1"/>
    </source>
</evidence>
<dbReference type="CDD" id="cd01650">
    <property type="entry name" value="RT_nLTR_like"/>
    <property type="match status" value="1"/>
</dbReference>
<dbReference type="Pfam" id="PF13966">
    <property type="entry name" value="zf-RVT"/>
    <property type="match status" value="1"/>
</dbReference>
<dbReference type="InterPro" id="IPR026960">
    <property type="entry name" value="RVT-Znf"/>
</dbReference>
<dbReference type="Gene3D" id="3.60.10.10">
    <property type="entry name" value="Endonuclease/exonuclease/phosphatase"/>
    <property type="match status" value="1"/>
</dbReference>
<dbReference type="InterPro" id="IPR036691">
    <property type="entry name" value="Endo/exonu/phosph_ase_sf"/>
</dbReference>
<reference evidence="2" key="1">
    <citation type="submission" date="2023-10" db="EMBL/GenBank/DDBJ databases">
        <title>Chromosome-level genome of the transformable northern wattle, Acacia crassicarpa.</title>
        <authorList>
            <person name="Massaro I."/>
            <person name="Sinha N.R."/>
            <person name="Poethig S."/>
            <person name="Leichty A.R."/>
        </authorList>
    </citation>
    <scope>NUCLEOTIDE SEQUENCE</scope>
    <source>
        <strain evidence="2">Acra3RX</strain>
        <tissue evidence="2">Leaf</tissue>
    </source>
</reference>
<dbReference type="Pfam" id="PF00078">
    <property type="entry name" value="RVT_1"/>
    <property type="match status" value="1"/>
</dbReference>
<dbReference type="PROSITE" id="PS50878">
    <property type="entry name" value="RT_POL"/>
    <property type="match status" value="1"/>
</dbReference>
<dbReference type="PANTHER" id="PTHR33116:SF70">
    <property type="entry name" value="NON-LTR RETROELEMENT REVERSE TRANSCRIPTASE-LIKE PROTEIN"/>
    <property type="match status" value="1"/>
</dbReference>
<keyword evidence="3" id="KW-1185">Reference proteome</keyword>
<dbReference type="AlphaFoldDB" id="A0AAE1J6I7"/>
<accession>A0AAE1J6I7</accession>
<organism evidence="2 3">
    <name type="scientific">Acacia crassicarpa</name>
    <name type="common">northern wattle</name>
    <dbReference type="NCBI Taxonomy" id="499986"/>
    <lineage>
        <taxon>Eukaryota</taxon>
        <taxon>Viridiplantae</taxon>
        <taxon>Streptophyta</taxon>
        <taxon>Embryophyta</taxon>
        <taxon>Tracheophyta</taxon>
        <taxon>Spermatophyta</taxon>
        <taxon>Magnoliopsida</taxon>
        <taxon>eudicotyledons</taxon>
        <taxon>Gunneridae</taxon>
        <taxon>Pentapetalae</taxon>
        <taxon>rosids</taxon>
        <taxon>fabids</taxon>
        <taxon>Fabales</taxon>
        <taxon>Fabaceae</taxon>
        <taxon>Caesalpinioideae</taxon>
        <taxon>mimosoid clade</taxon>
        <taxon>Acacieae</taxon>
        <taxon>Acacia</taxon>
    </lineage>
</organism>